<evidence type="ECO:0000256" key="5">
    <source>
        <dbReference type="ARBA" id="ARBA00022989"/>
    </source>
</evidence>
<comment type="caution">
    <text evidence="7">Lacks conserved residue(s) required for the propagation of feature annotation.</text>
</comment>
<keyword evidence="5 7" id="KW-1133">Transmembrane helix</keyword>
<reference evidence="9 10" key="1">
    <citation type="submission" date="2014-11" db="EMBL/GenBank/DDBJ databases">
        <authorList>
            <person name="Zhu J."/>
            <person name="Qi W."/>
            <person name="Song R."/>
        </authorList>
    </citation>
    <scope>NUCLEOTIDE SEQUENCE [LARGE SCALE GENOMIC DNA]</scope>
</reference>
<dbReference type="OMA" id="YPVFISY"/>
<evidence type="ECO:0000313" key="10">
    <source>
        <dbReference type="Proteomes" id="UP000041254"/>
    </source>
</evidence>
<feature type="transmembrane region" description="Helical" evidence="7">
    <location>
        <begin position="70"/>
        <end position="95"/>
    </location>
</feature>
<evidence type="ECO:0000256" key="7">
    <source>
        <dbReference type="RuleBase" id="RU365065"/>
    </source>
</evidence>
<sequence>MAGETVLLISHFLTRFGDRTWMFSIPLLLYALFPGSLLVVALYAFSQNIGKLLMTPCFADSIVRHNRLSIVTASIGAEILATVMSSYAVFSFLLFQREGPVAAPGPHGPHPPPSRPESIAEALECAKEPLVKMWLWSAVVLLFTGAAMMEVAATVRGIAVCRDWVPQMALAYTEGRERQASLTRLNSWMQRLDLINDIGCPVVAGLVMVFTNLSVAYLAVVGVNAGSFILEYLLLRWVYSEKEHLLQRSADVEAHGESSPEARDVEEEPQSRNCCLFMVGWMHRLPLFGLCNNCRVLLRSPMLLPVIAVVLLYFNVMGSSSMFLAWLRSQGLPEDEVGLARSAGAIAGVTGTLLFPLVSGMWGVAKTSWGCLLIEGTSLTVAMIFFSAMPTIRSWLGLCFLVCVVMSRLGLYAFDIGQSQILQTGTPPRLRGLINAQEQSLIAAQSLILSIACAIWNKPSQFGGLALTSTVCCLMGLLCMTVYLFEYGERHCKMPDELLLPKGKGPVDENNGDTSTETGTQSPINNDPQPPKV</sequence>
<feature type="transmembrane region" description="Helical" evidence="7">
    <location>
        <begin position="303"/>
        <end position="327"/>
    </location>
</feature>
<keyword evidence="10" id="KW-1185">Reference proteome</keyword>
<keyword evidence="3 7" id="KW-0813">Transport</keyword>
<evidence type="ECO:0000256" key="1">
    <source>
        <dbReference type="ARBA" id="ARBA00004141"/>
    </source>
</evidence>
<dbReference type="GO" id="GO:0005381">
    <property type="term" value="F:iron ion transmembrane transporter activity"/>
    <property type="evidence" value="ECO:0007669"/>
    <property type="project" value="UniProtKB-UniRule"/>
</dbReference>
<dbReference type="InterPro" id="IPR036259">
    <property type="entry name" value="MFS_trans_sf"/>
</dbReference>
<evidence type="ECO:0000256" key="8">
    <source>
        <dbReference type="SAM" id="MobiDB-lite"/>
    </source>
</evidence>
<dbReference type="SUPFAM" id="SSF103473">
    <property type="entry name" value="MFS general substrate transporter"/>
    <property type="match status" value="1"/>
</dbReference>
<organism evidence="9 10">
    <name type="scientific">Vitrella brassicaformis (strain CCMP3155)</name>
    <dbReference type="NCBI Taxonomy" id="1169540"/>
    <lineage>
        <taxon>Eukaryota</taxon>
        <taxon>Sar</taxon>
        <taxon>Alveolata</taxon>
        <taxon>Colpodellida</taxon>
        <taxon>Vitrellaceae</taxon>
        <taxon>Vitrella</taxon>
    </lineage>
</organism>
<dbReference type="PANTHER" id="PTHR11660">
    <property type="entry name" value="SOLUTE CARRIER FAMILY 40 MEMBER"/>
    <property type="match status" value="1"/>
</dbReference>
<accession>A0A0G4EM24</accession>
<dbReference type="InParanoid" id="A0A0G4EM24"/>
<dbReference type="Gene3D" id="1.20.1250.20">
    <property type="entry name" value="MFS general substrate transporter like domains"/>
    <property type="match status" value="1"/>
</dbReference>
<keyword evidence="6 7" id="KW-0472">Membrane</keyword>
<comment type="function">
    <text evidence="7">May be involved in iron transport and iron homeostasis.</text>
</comment>
<dbReference type="EMBL" id="CDMY01000271">
    <property type="protein sequence ID" value="CEL98485.1"/>
    <property type="molecule type" value="Genomic_DNA"/>
</dbReference>
<dbReference type="PANTHER" id="PTHR11660:SF57">
    <property type="entry name" value="SOLUTE CARRIER FAMILY 40 MEMBER"/>
    <property type="match status" value="1"/>
</dbReference>
<keyword evidence="4 7" id="KW-0812">Transmembrane</keyword>
<dbReference type="InterPro" id="IPR009716">
    <property type="entry name" value="Ferroportin-1"/>
</dbReference>
<dbReference type="AlphaFoldDB" id="A0A0G4EM24"/>
<dbReference type="OrthoDB" id="648861at2759"/>
<proteinExistence type="inferred from homology"/>
<feature type="transmembrane region" description="Helical" evidence="7">
    <location>
        <begin position="194"/>
        <end position="211"/>
    </location>
</feature>
<feature type="region of interest" description="Disordered" evidence="8">
    <location>
        <begin position="503"/>
        <end position="533"/>
    </location>
</feature>
<keyword evidence="7" id="KW-0406">Ion transport</keyword>
<protein>
    <recommendedName>
        <fullName evidence="7">Solute carrier family 40 member</fullName>
    </recommendedName>
</protein>
<comment type="subcellular location">
    <subcellularLocation>
        <location evidence="1 7">Membrane</location>
        <topology evidence="1 7">Multi-pass membrane protein</topology>
    </subcellularLocation>
</comment>
<feature type="transmembrane region" description="Helical" evidence="7">
    <location>
        <begin position="463"/>
        <end position="485"/>
    </location>
</feature>
<name>A0A0G4EM24_VITBC</name>
<feature type="compositionally biased region" description="Polar residues" evidence="8">
    <location>
        <begin position="512"/>
        <end position="527"/>
    </location>
</feature>
<feature type="transmembrane region" description="Helical" evidence="7">
    <location>
        <begin position="339"/>
        <end position="358"/>
    </location>
</feature>
<dbReference type="VEuPathDB" id="CryptoDB:Vbra_5271"/>
<feature type="transmembrane region" description="Helical" evidence="7">
    <location>
        <begin position="20"/>
        <end position="45"/>
    </location>
</feature>
<evidence type="ECO:0000256" key="4">
    <source>
        <dbReference type="ARBA" id="ARBA00022692"/>
    </source>
</evidence>
<evidence type="ECO:0000256" key="3">
    <source>
        <dbReference type="ARBA" id="ARBA00022448"/>
    </source>
</evidence>
<dbReference type="Pfam" id="PF06963">
    <property type="entry name" value="FPN1"/>
    <property type="match status" value="1"/>
</dbReference>
<comment type="similarity">
    <text evidence="2 7">Belongs to the ferroportin (FP) (TC 2.A.100) family. SLC40A subfamily.</text>
</comment>
<evidence type="ECO:0000313" key="9">
    <source>
        <dbReference type="EMBL" id="CEL98485.1"/>
    </source>
</evidence>
<feature type="transmembrane region" description="Helical" evidence="7">
    <location>
        <begin position="395"/>
        <end position="414"/>
    </location>
</feature>
<feature type="transmembrane region" description="Helical" evidence="7">
    <location>
        <begin position="370"/>
        <end position="389"/>
    </location>
</feature>
<dbReference type="GO" id="GO:0016020">
    <property type="term" value="C:membrane"/>
    <property type="evidence" value="ECO:0007669"/>
    <property type="project" value="UniProtKB-SubCell"/>
</dbReference>
<evidence type="ECO:0000256" key="6">
    <source>
        <dbReference type="ARBA" id="ARBA00023136"/>
    </source>
</evidence>
<gene>
    <name evidence="9" type="ORF">Vbra_5271</name>
</gene>
<dbReference type="Proteomes" id="UP000041254">
    <property type="component" value="Unassembled WGS sequence"/>
</dbReference>
<evidence type="ECO:0000256" key="2">
    <source>
        <dbReference type="ARBA" id="ARBA00006279"/>
    </source>
</evidence>
<dbReference type="STRING" id="1169540.A0A0G4EM24"/>
<feature type="transmembrane region" description="Helical" evidence="7">
    <location>
        <begin position="133"/>
        <end position="153"/>
    </location>
</feature>